<dbReference type="AlphaFoldDB" id="A0A815IUM7"/>
<name>A0A815IUM7_ADIRI</name>
<gene>
    <name evidence="2" type="ORF">EDS130_LOCUS34349</name>
    <name evidence="3" type="ORF">XAT740_LOCUS36245</name>
</gene>
<keyword evidence="4" id="KW-1185">Reference proteome</keyword>
<proteinExistence type="predicted"/>
<evidence type="ECO:0000313" key="4">
    <source>
        <dbReference type="Proteomes" id="UP000663828"/>
    </source>
</evidence>
<evidence type="ECO:0000313" key="5">
    <source>
        <dbReference type="Proteomes" id="UP000663852"/>
    </source>
</evidence>
<evidence type="ECO:0000259" key="1">
    <source>
        <dbReference type="Pfam" id="PF10551"/>
    </source>
</evidence>
<dbReference type="Proteomes" id="UP000663852">
    <property type="component" value="Unassembled WGS sequence"/>
</dbReference>
<feature type="domain" description="MULE transposase" evidence="1">
    <location>
        <begin position="56"/>
        <end position="137"/>
    </location>
</feature>
<sequence>MLKVQRFRRILKDRVVNETAPISKIFDEETTKAQLTPALPDPKQLELLFNSVTRLMDGTFLATPPFFNQAFTIHGHKFAVLLLPLNRSKKATYQDFFQELKDVAAQMNLAWKPERITTDFEGGLISAISVEVNQTNHLN</sequence>
<evidence type="ECO:0000313" key="2">
    <source>
        <dbReference type="EMBL" id="CAF1370553.1"/>
    </source>
</evidence>
<dbReference type="EMBL" id="CAJNOJ010000286">
    <property type="protein sequence ID" value="CAF1370553.1"/>
    <property type="molecule type" value="Genomic_DNA"/>
</dbReference>
<organism evidence="2 5">
    <name type="scientific">Adineta ricciae</name>
    <name type="common">Rotifer</name>
    <dbReference type="NCBI Taxonomy" id="249248"/>
    <lineage>
        <taxon>Eukaryota</taxon>
        <taxon>Metazoa</taxon>
        <taxon>Spiralia</taxon>
        <taxon>Gnathifera</taxon>
        <taxon>Rotifera</taxon>
        <taxon>Eurotatoria</taxon>
        <taxon>Bdelloidea</taxon>
        <taxon>Adinetida</taxon>
        <taxon>Adinetidae</taxon>
        <taxon>Adineta</taxon>
    </lineage>
</organism>
<evidence type="ECO:0000313" key="3">
    <source>
        <dbReference type="EMBL" id="CAF1439716.1"/>
    </source>
</evidence>
<protein>
    <recommendedName>
        <fullName evidence="1">MULE transposase domain-containing protein</fullName>
    </recommendedName>
</protein>
<reference evidence="2" key="1">
    <citation type="submission" date="2021-02" db="EMBL/GenBank/DDBJ databases">
        <authorList>
            <person name="Nowell W R."/>
        </authorList>
    </citation>
    <scope>NUCLEOTIDE SEQUENCE</scope>
</reference>
<dbReference type="OrthoDB" id="6778920at2759"/>
<dbReference type="InterPro" id="IPR018289">
    <property type="entry name" value="MULE_transposase_dom"/>
</dbReference>
<dbReference type="EMBL" id="CAJNOR010003702">
    <property type="protein sequence ID" value="CAF1439716.1"/>
    <property type="molecule type" value="Genomic_DNA"/>
</dbReference>
<dbReference type="Proteomes" id="UP000663828">
    <property type="component" value="Unassembled WGS sequence"/>
</dbReference>
<dbReference type="Pfam" id="PF10551">
    <property type="entry name" value="MULE"/>
    <property type="match status" value="1"/>
</dbReference>
<comment type="caution">
    <text evidence="2">The sequence shown here is derived from an EMBL/GenBank/DDBJ whole genome shotgun (WGS) entry which is preliminary data.</text>
</comment>
<accession>A0A815IUM7</accession>